<sequence length="283" mass="31180">MRAYKCMDLGPVCMTFAARCCLLSVCLQKTRQFVFGRSKNPSPRVTFLRAPGATPVASLTRREPAAQWPCDPNAHCLGPVLFPKVLREEETSPSFPRLVRVAIVCECSRAELLRSCWDGTHQWTNSVGKCCAGPAAVWWELETGSAPYKRTWSSFLSFQLDSCTSLKSTPSAPVATRSTRHGSTAGPAPRARKSFCIWMGDFHSSIPDCPTTARFLAQGDGTAEINKQSPPLQHVGKKNLHLWLKQLNSGKSWHKDPRADTSDSAEQPLPELEPHLVCLVASD</sequence>
<dbReference type="AlphaFoldDB" id="A0A1V4KHV3"/>
<accession>A0A1V4KHV3</accession>
<evidence type="ECO:0000313" key="2">
    <source>
        <dbReference type="EMBL" id="OPJ83998.1"/>
    </source>
</evidence>
<evidence type="ECO:0000313" key="3">
    <source>
        <dbReference type="Proteomes" id="UP000190648"/>
    </source>
</evidence>
<gene>
    <name evidence="2" type="ORF">AV530_004666</name>
</gene>
<feature type="region of interest" description="Disordered" evidence="1">
    <location>
        <begin position="169"/>
        <end position="188"/>
    </location>
</feature>
<dbReference type="EMBL" id="LSYS01003090">
    <property type="protein sequence ID" value="OPJ83998.1"/>
    <property type="molecule type" value="Genomic_DNA"/>
</dbReference>
<reference evidence="2 3" key="1">
    <citation type="submission" date="2016-02" db="EMBL/GenBank/DDBJ databases">
        <title>Band-tailed pigeon sequencing and assembly.</title>
        <authorList>
            <person name="Soares A.E."/>
            <person name="Novak B.J."/>
            <person name="Rice E.S."/>
            <person name="O'Connell B."/>
            <person name="Chang D."/>
            <person name="Weber S."/>
            <person name="Shapiro B."/>
        </authorList>
    </citation>
    <scope>NUCLEOTIDE SEQUENCE [LARGE SCALE GENOMIC DNA]</scope>
    <source>
        <strain evidence="2">BTP2013</strain>
        <tissue evidence="2">Blood</tissue>
    </source>
</reference>
<protein>
    <submittedName>
        <fullName evidence="2">Uncharacterized protein</fullName>
    </submittedName>
</protein>
<comment type="caution">
    <text evidence="2">The sequence shown here is derived from an EMBL/GenBank/DDBJ whole genome shotgun (WGS) entry which is preliminary data.</text>
</comment>
<proteinExistence type="predicted"/>
<name>A0A1V4KHV3_PATFA</name>
<evidence type="ECO:0000256" key="1">
    <source>
        <dbReference type="SAM" id="MobiDB-lite"/>
    </source>
</evidence>
<keyword evidence="3" id="KW-1185">Reference proteome</keyword>
<dbReference type="Proteomes" id="UP000190648">
    <property type="component" value="Unassembled WGS sequence"/>
</dbReference>
<organism evidence="2 3">
    <name type="scientific">Patagioenas fasciata monilis</name>
    <dbReference type="NCBI Taxonomy" id="372326"/>
    <lineage>
        <taxon>Eukaryota</taxon>
        <taxon>Metazoa</taxon>
        <taxon>Chordata</taxon>
        <taxon>Craniata</taxon>
        <taxon>Vertebrata</taxon>
        <taxon>Euteleostomi</taxon>
        <taxon>Archelosauria</taxon>
        <taxon>Archosauria</taxon>
        <taxon>Dinosauria</taxon>
        <taxon>Saurischia</taxon>
        <taxon>Theropoda</taxon>
        <taxon>Coelurosauria</taxon>
        <taxon>Aves</taxon>
        <taxon>Neognathae</taxon>
        <taxon>Neoaves</taxon>
        <taxon>Columbimorphae</taxon>
        <taxon>Columbiformes</taxon>
        <taxon>Columbidae</taxon>
        <taxon>Patagioenas</taxon>
    </lineage>
</organism>